<organism evidence="1">
    <name type="scientific">marine sediment metagenome</name>
    <dbReference type="NCBI Taxonomy" id="412755"/>
    <lineage>
        <taxon>unclassified sequences</taxon>
        <taxon>metagenomes</taxon>
        <taxon>ecological metagenomes</taxon>
    </lineage>
</organism>
<name>X0UAJ9_9ZZZZ</name>
<gene>
    <name evidence="1" type="ORF">S01H1_41927</name>
</gene>
<comment type="caution">
    <text evidence="1">The sequence shown here is derived from an EMBL/GenBank/DDBJ whole genome shotgun (WGS) entry which is preliminary data.</text>
</comment>
<sequence>MNNRLLLVAVLTAGVLSLLYLLPIAPARLWSPPPASADDCAVSPTVGASQPPNGLITGAFNAAGFNGLFPGHQYFGLTALETGPAHARSLGQPYIPPTLLKAIGWIEATWRQADGGAPVISPDCGYGIMQITWPGVYPLEAIGMVHASTDPNIYYGAQVPIATSYTHNIAFGAKTLIAKWNYAPEWRPVVGNGDPSILEDWYYAVWSYNGFLSSNHPGN</sequence>
<reference evidence="1" key="1">
    <citation type="journal article" date="2014" name="Front. Microbiol.">
        <title>High frequency of phylogenetically diverse reductive dehalogenase-homologous genes in deep subseafloor sedimentary metagenomes.</title>
        <authorList>
            <person name="Kawai M."/>
            <person name="Futagami T."/>
            <person name="Toyoda A."/>
            <person name="Takaki Y."/>
            <person name="Nishi S."/>
            <person name="Hori S."/>
            <person name="Arai W."/>
            <person name="Tsubouchi T."/>
            <person name="Morono Y."/>
            <person name="Uchiyama I."/>
            <person name="Ito T."/>
            <person name="Fujiyama A."/>
            <person name="Inagaki F."/>
            <person name="Takami H."/>
        </authorList>
    </citation>
    <scope>NUCLEOTIDE SEQUENCE</scope>
    <source>
        <strain evidence="1">Expedition CK06-06</strain>
    </source>
</reference>
<protein>
    <recommendedName>
        <fullName evidence="2">Transglycosylase SLT domain-containing protein</fullName>
    </recommendedName>
</protein>
<evidence type="ECO:0000313" key="1">
    <source>
        <dbReference type="EMBL" id="GAG02565.1"/>
    </source>
</evidence>
<dbReference type="EMBL" id="BARS01026612">
    <property type="protein sequence ID" value="GAG02565.1"/>
    <property type="molecule type" value="Genomic_DNA"/>
</dbReference>
<proteinExistence type="predicted"/>
<accession>X0UAJ9</accession>
<evidence type="ECO:0008006" key="2">
    <source>
        <dbReference type="Google" id="ProtNLM"/>
    </source>
</evidence>
<feature type="non-terminal residue" evidence="1">
    <location>
        <position position="219"/>
    </location>
</feature>
<dbReference type="AlphaFoldDB" id="X0UAJ9"/>